<dbReference type="InterPro" id="IPR018359">
    <property type="entry name" value="Bromodomain_CS"/>
</dbReference>
<feature type="region of interest" description="Disordered" evidence="9">
    <location>
        <begin position="162"/>
        <end position="252"/>
    </location>
</feature>
<dbReference type="STRING" id="1081109.A0A168A398"/>
<dbReference type="PANTHER" id="PTHR16062:SF21">
    <property type="entry name" value="CHROMATIN STRUCTURE-REMODELING COMPLEX SUBUNIT RSC1-RELATED"/>
    <property type="match status" value="1"/>
</dbReference>
<dbReference type="PROSITE" id="PS51038">
    <property type="entry name" value="BAH"/>
    <property type="match status" value="1"/>
</dbReference>
<protein>
    <submittedName>
        <fullName evidence="12">RSC complex subunit RSC1</fullName>
    </submittedName>
</protein>
<evidence type="ECO:0000256" key="9">
    <source>
        <dbReference type="SAM" id="MobiDB-lite"/>
    </source>
</evidence>
<feature type="region of interest" description="Disordered" evidence="9">
    <location>
        <begin position="878"/>
        <end position="897"/>
    </location>
</feature>
<dbReference type="Gene3D" id="2.30.30.490">
    <property type="match status" value="1"/>
</dbReference>
<dbReference type="PRINTS" id="PR00503">
    <property type="entry name" value="BROMODOMAIN"/>
</dbReference>
<keyword evidence="7" id="KW-0539">Nucleus</keyword>
<feature type="region of interest" description="Disordered" evidence="9">
    <location>
        <begin position="664"/>
        <end position="749"/>
    </location>
</feature>
<feature type="domain" description="Bromo" evidence="10">
    <location>
        <begin position="63"/>
        <end position="133"/>
    </location>
</feature>
<dbReference type="GO" id="GO:0003682">
    <property type="term" value="F:chromatin binding"/>
    <property type="evidence" value="ECO:0007669"/>
    <property type="project" value="InterPro"/>
</dbReference>
<dbReference type="PROSITE" id="PS00633">
    <property type="entry name" value="BROMODOMAIN_1"/>
    <property type="match status" value="1"/>
</dbReference>
<dbReference type="Proteomes" id="UP000078544">
    <property type="component" value="Unassembled WGS sequence"/>
</dbReference>
<dbReference type="AlphaFoldDB" id="A0A168A398"/>
<feature type="region of interest" description="Disordered" evidence="9">
    <location>
        <begin position="544"/>
        <end position="647"/>
    </location>
</feature>
<feature type="compositionally biased region" description="Polar residues" evidence="9">
    <location>
        <begin position="674"/>
        <end position="683"/>
    </location>
</feature>
<comment type="caution">
    <text evidence="12">The sequence shown here is derived from an EMBL/GenBank/DDBJ whole genome shotgun (WGS) entry which is preliminary data.</text>
</comment>
<sequence length="897" mass="101745">MSTISDDAGGSIEVKESEQDATMKDSFNAVRNDREVDATEDAEQKMYQIIQRLTTRLSTVQEDGEELAAGFQRIPNRRALPDYFDVITDPIAFSTIRGKTQKKQYSKFSEFVKDVARICHNAQVYNRPSAPIFGAAVRLREIFGDELRKLVEEGTILLSESTLPDLGELPPVEDSPSLPSQDEDDVDDADEEEDEEEEEEEEEEEDSSDNDGNPRKRRRGRGRGQHLAIGRRDRDEEKDDDAHKKRGRPPMVQTPTEARISSILRGLRRLRDSKGTTLILPFEKLPDKATMAEYYQIISNPIALDNIKKKAKRKKYRTVDELQADIELMLENAKLYNEDDSMVFLAAVELQTQSRLLAEQEKARPDDDFRDEDGKLPLAEVQHGEQIWKVGDWVHIRNANDLAKPIVAQIFRIWQDRAGQKWINACWYYRPEQTVHRYGKHFFEHEVVKTGQYRDHQINEVLDRCFVMFVTRFNKGRPRGLPSDKDVYVCESRYNEEKFRFNKIKTWASCVPDEVRDKDYEMDLFDVPRRMKKVASPIKHLLREDAKETDDLPRPTWGSPNAPPIIGAVHRRPPELNESPPPESTPPALPQPMPAMTDVSEPSARPPASSLNANMAVDNGVRSQQAGLSGPSSGLSPNPGHFNVPNNQYQAVTPAATSHILQQTPVPIPQPPQASMSTQSSVRPGQFQQPQQQSQPSDFAQNFASTVSQSTTPFPQHQVSSTQSSVHYSQQRPQYNASTTGNTPPINIYNPPRPPEVYTLPEHINDALHGQIRENFQHDGAGRVLFFTGPPLDRPHKHFAPQSAGIGHSTRYLAGRDAWLKDREKKRKRRFEARSDTVGRPMTSFGAAEGIRDTTADEANEALNRWFSALHDRTSEWQQTAGLQGWESHEARGKTKS</sequence>
<feature type="region of interest" description="Disordered" evidence="9">
    <location>
        <begin position="1"/>
        <end position="38"/>
    </location>
</feature>
<feature type="compositionally biased region" description="Basic residues" evidence="9">
    <location>
        <begin position="215"/>
        <end position="224"/>
    </location>
</feature>
<feature type="compositionally biased region" description="Acidic residues" evidence="9">
    <location>
        <begin position="181"/>
        <end position="209"/>
    </location>
</feature>
<dbReference type="Pfam" id="PF01426">
    <property type="entry name" value="BAH"/>
    <property type="match status" value="1"/>
</dbReference>
<feature type="compositionally biased region" description="Basic and acidic residues" evidence="9">
    <location>
        <begin position="544"/>
        <end position="553"/>
    </location>
</feature>
<keyword evidence="4" id="KW-0805">Transcription regulation</keyword>
<dbReference type="OrthoDB" id="1742084at2759"/>
<evidence type="ECO:0000259" key="10">
    <source>
        <dbReference type="PROSITE" id="PS50014"/>
    </source>
</evidence>
<dbReference type="PANTHER" id="PTHR16062">
    <property type="entry name" value="SWI/SNF-RELATED"/>
    <property type="match status" value="1"/>
</dbReference>
<dbReference type="InterPro" id="IPR036427">
    <property type="entry name" value="Bromodomain-like_sf"/>
</dbReference>
<dbReference type="CDD" id="cd04369">
    <property type="entry name" value="Bromodomain"/>
    <property type="match status" value="1"/>
</dbReference>
<keyword evidence="5 8" id="KW-0103">Bromodomain</keyword>
<keyword evidence="6" id="KW-0804">Transcription</keyword>
<accession>A0A168A398</accession>
<keyword evidence="13" id="KW-1185">Reference proteome</keyword>
<feature type="compositionally biased region" description="Basic and acidic residues" evidence="9">
    <location>
        <begin position="230"/>
        <end position="243"/>
    </location>
</feature>
<dbReference type="InterPro" id="IPR043151">
    <property type="entry name" value="BAH_sf"/>
</dbReference>
<organism evidence="12 13">
    <name type="scientific">Moelleriella libera RCEF 2490</name>
    <dbReference type="NCBI Taxonomy" id="1081109"/>
    <lineage>
        <taxon>Eukaryota</taxon>
        <taxon>Fungi</taxon>
        <taxon>Dikarya</taxon>
        <taxon>Ascomycota</taxon>
        <taxon>Pezizomycotina</taxon>
        <taxon>Sordariomycetes</taxon>
        <taxon>Hypocreomycetidae</taxon>
        <taxon>Hypocreales</taxon>
        <taxon>Clavicipitaceae</taxon>
        <taxon>Moelleriella</taxon>
    </lineage>
</organism>
<evidence type="ECO:0000256" key="3">
    <source>
        <dbReference type="ARBA" id="ARBA00022853"/>
    </source>
</evidence>
<keyword evidence="2" id="KW-0677">Repeat</keyword>
<feature type="compositionally biased region" description="Pro residues" evidence="9">
    <location>
        <begin position="579"/>
        <end position="593"/>
    </location>
</feature>
<evidence type="ECO:0000256" key="2">
    <source>
        <dbReference type="ARBA" id="ARBA00022737"/>
    </source>
</evidence>
<dbReference type="SUPFAM" id="SSF47370">
    <property type="entry name" value="Bromodomain"/>
    <property type="match status" value="2"/>
</dbReference>
<feature type="compositionally biased region" description="Basic and acidic residues" evidence="9">
    <location>
        <begin position="13"/>
        <end position="23"/>
    </location>
</feature>
<dbReference type="SMART" id="SM00297">
    <property type="entry name" value="BROMO"/>
    <property type="match status" value="2"/>
</dbReference>
<feature type="compositionally biased region" description="Low complexity" evidence="9">
    <location>
        <begin position="716"/>
        <end position="731"/>
    </location>
</feature>
<feature type="compositionally biased region" description="Low complexity" evidence="9">
    <location>
        <begin position="739"/>
        <end position="749"/>
    </location>
</feature>
<evidence type="ECO:0000256" key="7">
    <source>
        <dbReference type="ARBA" id="ARBA00023242"/>
    </source>
</evidence>
<evidence type="ECO:0000313" key="12">
    <source>
        <dbReference type="EMBL" id="KZZ93411.1"/>
    </source>
</evidence>
<evidence type="ECO:0000256" key="8">
    <source>
        <dbReference type="PROSITE-ProRule" id="PRU00035"/>
    </source>
</evidence>
<evidence type="ECO:0000313" key="13">
    <source>
        <dbReference type="Proteomes" id="UP000078544"/>
    </source>
</evidence>
<feature type="compositionally biased region" description="Low complexity" evidence="9">
    <location>
        <begin position="686"/>
        <end position="701"/>
    </location>
</feature>
<feature type="compositionally biased region" description="Polar residues" evidence="9">
    <location>
        <begin position="702"/>
        <end position="715"/>
    </location>
</feature>
<dbReference type="GO" id="GO:0016586">
    <property type="term" value="C:RSC-type complex"/>
    <property type="evidence" value="ECO:0007669"/>
    <property type="project" value="InterPro"/>
</dbReference>
<dbReference type="Gene3D" id="1.20.920.10">
    <property type="entry name" value="Bromodomain-like"/>
    <property type="match status" value="2"/>
</dbReference>
<evidence type="ECO:0000256" key="6">
    <source>
        <dbReference type="ARBA" id="ARBA00023163"/>
    </source>
</evidence>
<evidence type="ECO:0000259" key="11">
    <source>
        <dbReference type="PROSITE" id="PS51038"/>
    </source>
</evidence>
<keyword evidence="3" id="KW-0156">Chromatin regulator</keyword>
<evidence type="ECO:0000256" key="4">
    <source>
        <dbReference type="ARBA" id="ARBA00023015"/>
    </source>
</evidence>
<gene>
    <name evidence="12" type="ORF">AAL_05796</name>
</gene>
<dbReference type="PROSITE" id="PS50014">
    <property type="entry name" value="BROMODOMAIN_2"/>
    <property type="match status" value="2"/>
</dbReference>
<feature type="domain" description="BAH" evidence="11">
    <location>
        <begin position="386"/>
        <end position="505"/>
    </location>
</feature>
<dbReference type="GO" id="GO:0006368">
    <property type="term" value="P:transcription elongation by RNA polymerase II"/>
    <property type="evidence" value="ECO:0007669"/>
    <property type="project" value="TreeGrafter"/>
</dbReference>
<dbReference type="CDD" id="cd04717">
    <property type="entry name" value="BAH_polybromo"/>
    <property type="match status" value="1"/>
</dbReference>
<reference evidence="12 13" key="1">
    <citation type="journal article" date="2016" name="Genome Biol. Evol.">
        <title>Divergent and convergent evolution of fungal pathogenicity.</title>
        <authorList>
            <person name="Shang Y."/>
            <person name="Xiao G."/>
            <person name="Zheng P."/>
            <person name="Cen K."/>
            <person name="Zhan S."/>
            <person name="Wang C."/>
        </authorList>
    </citation>
    <scope>NUCLEOTIDE SEQUENCE [LARGE SCALE GENOMIC DNA]</scope>
    <source>
        <strain evidence="12 13">RCEF 2490</strain>
    </source>
</reference>
<dbReference type="InterPro" id="IPR001025">
    <property type="entry name" value="BAH_dom"/>
</dbReference>
<dbReference type="FunFam" id="2.30.30.490:FF:000015">
    <property type="entry name" value="Chromatin structure-remodeling complex subunit RSC1"/>
    <property type="match status" value="1"/>
</dbReference>
<dbReference type="SMART" id="SM00439">
    <property type="entry name" value="BAH"/>
    <property type="match status" value="1"/>
</dbReference>
<name>A0A168A398_9HYPO</name>
<dbReference type="Pfam" id="PF00439">
    <property type="entry name" value="Bromodomain"/>
    <property type="match status" value="2"/>
</dbReference>
<dbReference type="InterPro" id="IPR001487">
    <property type="entry name" value="Bromodomain"/>
</dbReference>
<dbReference type="EMBL" id="AZGY01000013">
    <property type="protein sequence ID" value="KZZ93411.1"/>
    <property type="molecule type" value="Genomic_DNA"/>
</dbReference>
<comment type="subcellular location">
    <subcellularLocation>
        <location evidence="1">Nucleus</location>
    </subcellularLocation>
</comment>
<evidence type="ECO:0000256" key="5">
    <source>
        <dbReference type="ARBA" id="ARBA00023117"/>
    </source>
</evidence>
<evidence type="ECO:0000256" key="1">
    <source>
        <dbReference type="ARBA" id="ARBA00004123"/>
    </source>
</evidence>
<dbReference type="GO" id="GO:0006338">
    <property type="term" value="P:chromatin remodeling"/>
    <property type="evidence" value="ECO:0007669"/>
    <property type="project" value="InterPro"/>
</dbReference>
<feature type="compositionally biased region" description="Basic and acidic residues" evidence="9">
    <location>
        <begin position="887"/>
        <end position="897"/>
    </location>
</feature>
<feature type="compositionally biased region" description="Low complexity" evidence="9">
    <location>
        <begin position="627"/>
        <end position="640"/>
    </location>
</feature>
<dbReference type="InterPro" id="IPR037382">
    <property type="entry name" value="Rsc/polybromo"/>
</dbReference>
<feature type="domain" description="Bromo" evidence="10">
    <location>
        <begin position="274"/>
        <end position="344"/>
    </location>
</feature>
<proteinExistence type="predicted"/>